<evidence type="ECO:0000313" key="2">
    <source>
        <dbReference type="EMBL" id="AOH53356.1"/>
    </source>
</evidence>
<dbReference type="RefSeq" id="WP_064463934.1">
    <property type="nucleotide sequence ID" value="NZ_CP017080.1"/>
</dbReference>
<proteinExistence type="predicted"/>
<name>A0A1B3XJF0_9BACI</name>
<gene>
    <name evidence="2" type="ORF">ABE28_003250</name>
</gene>
<keyword evidence="3" id="KW-1185">Reference proteome</keyword>
<reference evidence="2 3" key="1">
    <citation type="submission" date="2016-08" db="EMBL/GenBank/DDBJ databases">
        <title>Complete genome sequence of Bacillus muralis G25-68, a strain with toxicity to nematodes.</title>
        <authorList>
            <person name="Zheng Z."/>
        </authorList>
    </citation>
    <scope>NUCLEOTIDE SEQUENCE [LARGE SCALE GENOMIC DNA]</scope>
    <source>
        <strain evidence="2 3">G25-68</strain>
    </source>
</reference>
<dbReference type="Proteomes" id="UP000077926">
    <property type="component" value="Chromosome"/>
</dbReference>
<feature type="region of interest" description="Disordered" evidence="1">
    <location>
        <begin position="54"/>
        <end position="79"/>
    </location>
</feature>
<sequence>MPLTGSVDIPFTNSTKVANDAVETAENSEVLAFEARNKAEAAQAAANTALTSANGKNTNYYDKSPPENPKGGDLWFKPSDDGSVTPLQFNGTTWLSVTDAIAQAAKDIVDSWTAPDGTSMNGAKIDGASISEEKMKWSTHLIF</sequence>
<dbReference type="EMBL" id="CP017080">
    <property type="protein sequence ID" value="AOH53356.1"/>
    <property type="molecule type" value="Genomic_DNA"/>
</dbReference>
<organism evidence="2 3">
    <name type="scientific">Peribacillus muralis</name>
    <dbReference type="NCBI Taxonomy" id="264697"/>
    <lineage>
        <taxon>Bacteria</taxon>
        <taxon>Bacillati</taxon>
        <taxon>Bacillota</taxon>
        <taxon>Bacilli</taxon>
        <taxon>Bacillales</taxon>
        <taxon>Bacillaceae</taxon>
        <taxon>Peribacillus</taxon>
    </lineage>
</organism>
<dbReference type="OrthoDB" id="4387735at2"/>
<dbReference type="AlphaFoldDB" id="A0A1B3XJF0"/>
<dbReference type="STRING" id="264697.ABE28_003250"/>
<evidence type="ECO:0000256" key="1">
    <source>
        <dbReference type="SAM" id="MobiDB-lite"/>
    </source>
</evidence>
<dbReference type="KEGG" id="bmur:ABE28_003250"/>
<protein>
    <submittedName>
        <fullName evidence="2">Uncharacterized protein</fullName>
    </submittedName>
</protein>
<accession>A0A1B3XJF0</accession>
<evidence type="ECO:0000313" key="3">
    <source>
        <dbReference type="Proteomes" id="UP000077926"/>
    </source>
</evidence>